<dbReference type="Gramene" id="Ma09_t21230.1">
    <property type="protein sequence ID" value="Ma09_p21230.1"/>
    <property type="gene ID" value="Ma09_g21230"/>
</dbReference>
<accession>A0A804KM15</accession>
<keyword evidence="2" id="KW-1185">Reference proteome</keyword>
<reference evidence="1" key="1">
    <citation type="submission" date="2021-05" db="UniProtKB">
        <authorList>
            <consortium name="EnsemblPlants"/>
        </authorList>
    </citation>
    <scope>IDENTIFICATION</scope>
    <source>
        <strain evidence="1">subsp. malaccensis</strain>
    </source>
</reference>
<sequence>MILRVPYARRLWVQRLAQRRPYACRLPPLGWCSWRWRLWRSTSPQLAYLRREGQGEPRATVVAQRCVDHQDLRQVL</sequence>
<dbReference type="EnsemblPlants" id="Ma09_t21230.1">
    <property type="protein sequence ID" value="Ma09_p21230.1"/>
    <property type="gene ID" value="Ma09_g21230"/>
</dbReference>
<evidence type="ECO:0000313" key="2">
    <source>
        <dbReference type="Proteomes" id="UP000012960"/>
    </source>
</evidence>
<dbReference type="AlphaFoldDB" id="A0A804KM15"/>
<name>A0A804KM15_MUSAM</name>
<evidence type="ECO:0000313" key="1">
    <source>
        <dbReference type="EnsemblPlants" id="Ma09_p21230.1"/>
    </source>
</evidence>
<dbReference type="Proteomes" id="UP000012960">
    <property type="component" value="Unplaced"/>
</dbReference>
<dbReference type="InParanoid" id="A0A804KM15"/>
<organism evidence="1 2">
    <name type="scientific">Musa acuminata subsp. malaccensis</name>
    <name type="common">Wild banana</name>
    <name type="synonym">Musa malaccensis</name>
    <dbReference type="NCBI Taxonomy" id="214687"/>
    <lineage>
        <taxon>Eukaryota</taxon>
        <taxon>Viridiplantae</taxon>
        <taxon>Streptophyta</taxon>
        <taxon>Embryophyta</taxon>
        <taxon>Tracheophyta</taxon>
        <taxon>Spermatophyta</taxon>
        <taxon>Magnoliopsida</taxon>
        <taxon>Liliopsida</taxon>
        <taxon>Zingiberales</taxon>
        <taxon>Musaceae</taxon>
        <taxon>Musa</taxon>
    </lineage>
</organism>
<proteinExistence type="predicted"/>
<protein>
    <submittedName>
        <fullName evidence="1">Uncharacterized protein</fullName>
    </submittedName>
</protein>